<name>A0ABU4XKI9_9HYPH</name>
<dbReference type="EMBL" id="JAVIIZ010000018">
    <property type="protein sequence ID" value="MDX8475257.1"/>
    <property type="molecule type" value="Genomic_DNA"/>
</dbReference>
<gene>
    <name evidence="2" type="ORF">RFM27_24485</name>
</gene>
<sequence length="96" mass="10628">MTGKKYEPPLHLDIDFAEALERFGVTDKQEADELIERAKKEAAEGQASGGQEEGARPRLVAAPPISLHRDEAAILDAEVRAHIVTDPYKQSVQRLH</sequence>
<dbReference type="Proteomes" id="UP001271780">
    <property type="component" value="Unassembled WGS sequence"/>
</dbReference>
<protein>
    <submittedName>
        <fullName evidence="2">Uncharacterized protein</fullName>
    </submittedName>
</protein>
<comment type="caution">
    <text evidence="2">The sequence shown here is derived from an EMBL/GenBank/DDBJ whole genome shotgun (WGS) entry which is preliminary data.</text>
</comment>
<evidence type="ECO:0000256" key="1">
    <source>
        <dbReference type="SAM" id="MobiDB-lite"/>
    </source>
</evidence>
<dbReference type="RefSeq" id="WP_320318209.1">
    <property type="nucleotide sequence ID" value="NZ_JAVIIX010000017.1"/>
</dbReference>
<evidence type="ECO:0000313" key="3">
    <source>
        <dbReference type="Proteomes" id="UP001271780"/>
    </source>
</evidence>
<accession>A0ABU4XKI9</accession>
<organism evidence="2 3">
    <name type="scientific">Mesorhizobium dulcispinae</name>
    <dbReference type="NCBI Taxonomy" id="3072316"/>
    <lineage>
        <taxon>Bacteria</taxon>
        <taxon>Pseudomonadati</taxon>
        <taxon>Pseudomonadota</taxon>
        <taxon>Alphaproteobacteria</taxon>
        <taxon>Hyphomicrobiales</taxon>
        <taxon>Phyllobacteriaceae</taxon>
        <taxon>Mesorhizobium</taxon>
    </lineage>
</organism>
<feature type="region of interest" description="Disordered" evidence="1">
    <location>
        <begin position="35"/>
        <end position="58"/>
    </location>
</feature>
<keyword evidence="3" id="KW-1185">Reference proteome</keyword>
<evidence type="ECO:0000313" key="2">
    <source>
        <dbReference type="EMBL" id="MDX8475257.1"/>
    </source>
</evidence>
<proteinExistence type="predicted"/>
<reference evidence="2 3" key="1">
    <citation type="submission" date="2023-08" db="EMBL/GenBank/DDBJ databases">
        <title>Implementing the SeqCode for naming new Mesorhizobium species isolated from Vachellia karroo root nodules.</title>
        <authorList>
            <person name="Van Lill M."/>
        </authorList>
    </citation>
    <scope>NUCLEOTIDE SEQUENCE [LARGE SCALE GENOMIC DNA]</scope>
    <source>
        <strain evidence="2 3">VK23A</strain>
    </source>
</reference>